<dbReference type="InterPro" id="IPR058647">
    <property type="entry name" value="BSH_CzcB-like"/>
</dbReference>
<evidence type="ECO:0000256" key="2">
    <source>
        <dbReference type="ARBA" id="ARBA00022448"/>
    </source>
</evidence>
<dbReference type="Gene3D" id="2.40.50.100">
    <property type="match status" value="1"/>
</dbReference>
<dbReference type="InterPro" id="IPR051909">
    <property type="entry name" value="MFP_Cation_Efflux"/>
</dbReference>
<dbReference type="PANTHER" id="PTHR30097:SF4">
    <property type="entry name" value="SLR6042 PROTEIN"/>
    <property type="match status" value="1"/>
</dbReference>
<dbReference type="InterPro" id="IPR006143">
    <property type="entry name" value="RND_pump_MFP"/>
</dbReference>
<feature type="domain" description="CzcB-like barrel-sandwich hybrid" evidence="4">
    <location>
        <begin position="87"/>
        <end position="231"/>
    </location>
</feature>
<dbReference type="SUPFAM" id="SSF111369">
    <property type="entry name" value="HlyD-like secretion proteins"/>
    <property type="match status" value="1"/>
</dbReference>
<dbReference type="PROSITE" id="PS51257">
    <property type="entry name" value="PROKAR_LIPOPROTEIN"/>
    <property type="match status" value="1"/>
</dbReference>
<dbReference type="GO" id="GO:0030313">
    <property type="term" value="C:cell envelope"/>
    <property type="evidence" value="ECO:0007669"/>
    <property type="project" value="TreeGrafter"/>
</dbReference>
<accession>A0A8J3BRV1</accession>
<dbReference type="NCBIfam" id="TIGR01730">
    <property type="entry name" value="RND_mfp"/>
    <property type="match status" value="1"/>
</dbReference>
<comment type="caution">
    <text evidence="5">The sequence shown here is derived from an EMBL/GenBank/DDBJ whole genome shotgun (WGS) entry which is preliminary data.</text>
</comment>
<dbReference type="Pfam" id="PF25954">
    <property type="entry name" value="Beta-barrel_RND_2"/>
    <property type="match status" value="1"/>
</dbReference>
<dbReference type="Proteomes" id="UP000612329">
    <property type="component" value="Unassembled WGS sequence"/>
</dbReference>
<dbReference type="Pfam" id="PF25973">
    <property type="entry name" value="BSH_CzcB"/>
    <property type="match status" value="1"/>
</dbReference>
<dbReference type="RefSeq" id="WP_188654732.1">
    <property type="nucleotide sequence ID" value="NZ_BMNR01000009.1"/>
</dbReference>
<organism evidence="5 6">
    <name type="scientific">Yeosuana aromativorans</name>
    <dbReference type="NCBI Taxonomy" id="288019"/>
    <lineage>
        <taxon>Bacteria</taxon>
        <taxon>Pseudomonadati</taxon>
        <taxon>Bacteroidota</taxon>
        <taxon>Flavobacteriia</taxon>
        <taxon>Flavobacteriales</taxon>
        <taxon>Flavobacteriaceae</taxon>
        <taxon>Yeosuana</taxon>
    </lineage>
</organism>
<evidence type="ECO:0000313" key="5">
    <source>
        <dbReference type="EMBL" id="GGK33898.1"/>
    </source>
</evidence>
<dbReference type="PANTHER" id="PTHR30097">
    <property type="entry name" value="CATION EFFLUX SYSTEM PROTEIN CUSB"/>
    <property type="match status" value="1"/>
</dbReference>
<proteinExistence type="inferred from homology"/>
<dbReference type="GO" id="GO:0015679">
    <property type="term" value="P:plasma membrane copper ion transport"/>
    <property type="evidence" value="ECO:0007669"/>
    <property type="project" value="TreeGrafter"/>
</dbReference>
<keyword evidence="2" id="KW-0813">Transport</keyword>
<reference evidence="5" key="2">
    <citation type="submission" date="2020-09" db="EMBL/GenBank/DDBJ databases">
        <authorList>
            <person name="Sun Q."/>
            <person name="Ohkuma M."/>
        </authorList>
    </citation>
    <scope>NUCLEOTIDE SEQUENCE</scope>
    <source>
        <strain evidence="5">JCM 12862</strain>
    </source>
</reference>
<dbReference type="Gene3D" id="1.10.287.470">
    <property type="entry name" value="Helix hairpin bin"/>
    <property type="match status" value="1"/>
</dbReference>
<dbReference type="Gene3D" id="2.40.30.170">
    <property type="match status" value="1"/>
</dbReference>
<keyword evidence="6" id="KW-1185">Reference proteome</keyword>
<evidence type="ECO:0000259" key="4">
    <source>
        <dbReference type="Pfam" id="PF25973"/>
    </source>
</evidence>
<sequence>MSNQIKNSISQKGFLIILSIIMMSCNSKNKQDVIEINNSETPETNLVTITKSQFESSNMELGSISKQEFNSSVKANGMFDVPPENKATVSAYFAGYVKSISLLPGDAVKKGQVLFTLENPEYVQMQQDFLEAKSKLEYLKADYDRQQTLLADNITSKKNFLKAESEYKMTLAQYQSLKKKLGLMNINPNTLSGETITSTISVLAPISGTVTSIEASKGMFLNPSDVALTVTNTNHLHLELKIFEQDLPLVKEGQPIKIHLLNNSDSIYDGEVHLINKAVNTEDRTINIHGDLVNDKDANLFAPGMYIETDIITRSHIFDALPNEAIVNIENAFYALTKQDETTYKKVPIEVGLSSNGFTQILNSNDFNDKTEFVTKGVFNLITE</sequence>
<protein>
    <submittedName>
        <fullName evidence="5">Hemolysin D</fullName>
    </submittedName>
</protein>
<name>A0A8J3BRV1_9FLAO</name>
<evidence type="ECO:0000256" key="1">
    <source>
        <dbReference type="ARBA" id="ARBA00009477"/>
    </source>
</evidence>
<feature type="domain" description="CusB-like beta-barrel" evidence="3">
    <location>
        <begin position="238"/>
        <end position="311"/>
    </location>
</feature>
<dbReference type="InterPro" id="IPR058792">
    <property type="entry name" value="Beta-barrel_RND_2"/>
</dbReference>
<dbReference type="EMBL" id="BMNR01000009">
    <property type="protein sequence ID" value="GGK33898.1"/>
    <property type="molecule type" value="Genomic_DNA"/>
</dbReference>
<dbReference type="GO" id="GO:0022857">
    <property type="term" value="F:transmembrane transporter activity"/>
    <property type="evidence" value="ECO:0007669"/>
    <property type="project" value="InterPro"/>
</dbReference>
<gene>
    <name evidence="5" type="ORF">GCM10007962_30430</name>
</gene>
<dbReference type="GO" id="GO:0016020">
    <property type="term" value="C:membrane"/>
    <property type="evidence" value="ECO:0007669"/>
    <property type="project" value="InterPro"/>
</dbReference>
<dbReference type="AlphaFoldDB" id="A0A8J3BRV1"/>
<dbReference type="GO" id="GO:0060003">
    <property type="term" value="P:copper ion export"/>
    <property type="evidence" value="ECO:0007669"/>
    <property type="project" value="TreeGrafter"/>
</dbReference>
<evidence type="ECO:0000259" key="3">
    <source>
        <dbReference type="Pfam" id="PF25954"/>
    </source>
</evidence>
<evidence type="ECO:0000313" key="6">
    <source>
        <dbReference type="Proteomes" id="UP000612329"/>
    </source>
</evidence>
<reference evidence="5" key="1">
    <citation type="journal article" date="2014" name="Int. J. Syst. Evol. Microbiol.">
        <title>Complete genome sequence of Corynebacterium casei LMG S-19264T (=DSM 44701T), isolated from a smear-ripened cheese.</title>
        <authorList>
            <consortium name="US DOE Joint Genome Institute (JGI-PGF)"/>
            <person name="Walter F."/>
            <person name="Albersmeier A."/>
            <person name="Kalinowski J."/>
            <person name="Ruckert C."/>
        </authorList>
    </citation>
    <scope>NUCLEOTIDE SEQUENCE</scope>
    <source>
        <strain evidence="5">JCM 12862</strain>
    </source>
</reference>
<comment type="similarity">
    <text evidence="1">Belongs to the membrane fusion protein (MFP) (TC 8.A.1) family.</text>
</comment>